<accession>A0A8I2YS32</accession>
<dbReference type="AlphaFoldDB" id="A0A8I2YS32"/>
<evidence type="ECO:0000313" key="1">
    <source>
        <dbReference type="EMBL" id="KAG6377100.1"/>
    </source>
</evidence>
<dbReference type="InterPro" id="IPR033162">
    <property type="entry name" value="TBCD"/>
</dbReference>
<organism evidence="1 2">
    <name type="scientific">Boletus reticuloceps</name>
    <dbReference type="NCBI Taxonomy" id="495285"/>
    <lineage>
        <taxon>Eukaryota</taxon>
        <taxon>Fungi</taxon>
        <taxon>Dikarya</taxon>
        <taxon>Basidiomycota</taxon>
        <taxon>Agaricomycotina</taxon>
        <taxon>Agaricomycetes</taxon>
        <taxon>Agaricomycetidae</taxon>
        <taxon>Boletales</taxon>
        <taxon>Boletineae</taxon>
        <taxon>Boletaceae</taxon>
        <taxon>Boletoideae</taxon>
        <taxon>Boletus</taxon>
    </lineage>
</organism>
<name>A0A8I2YS32_9AGAM</name>
<sequence>MSDDPTNEGMLFASFERRDEFVALQDTILALDLTVEPTREENSAEFDVLRRLSLIVCMFIDDARCLIAPTIVEQLAEYQEQSYLLDPYLEDLVIPVAECLRTHARTCTSDLSVISSKTRVGRLADLLYNYIKFRGYKTITRFFPHEIVDVTIAIDFIRLPTGPVAHPSQWTLRYVVLLWLSLVCRIPFDLDQFDEPGHKGRTASVLEATGKQYLGYAGLEREGAAVLLSRLYMRKDAKQQLFAFLTWSTSVLQDTKQLLSVLCEFTKSGALEESRSSTSTLMEISESIGKSEALMSNTLVRKYRAKLLSRTALRLILPRTKNSRING</sequence>
<dbReference type="EMBL" id="JAGFBS010000010">
    <property type="protein sequence ID" value="KAG6377100.1"/>
    <property type="molecule type" value="Genomic_DNA"/>
</dbReference>
<keyword evidence="2" id="KW-1185">Reference proteome</keyword>
<gene>
    <name evidence="1" type="ORF">JVT61DRAFT_1151</name>
</gene>
<evidence type="ECO:0000313" key="2">
    <source>
        <dbReference type="Proteomes" id="UP000683000"/>
    </source>
</evidence>
<dbReference type="PANTHER" id="PTHR12658">
    <property type="entry name" value="BETA-TUBULIN COFACTOR D"/>
    <property type="match status" value="1"/>
</dbReference>
<reference evidence="1" key="1">
    <citation type="submission" date="2021-03" db="EMBL/GenBank/DDBJ databases">
        <title>Evolutionary innovations through gain and loss of genes in the ectomycorrhizal Boletales.</title>
        <authorList>
            <person name="Wu G."/>
            <person name="Miyauchi S."/>
            <person name="Morin E."/>
            <person name="Yang Z.-L."/>
            <person name="Xu J."/>
            <person name="Martin F.M."/>
        </authorList>
    </citation>
    <scope>NUCLEOTIDE SEQUENCE</scope>
    <source>
        <strain evidence="1">BR01</strain>
    </source>
</reference>
<proteinExistence type="predicted"/>
<dbReference type="GO" id="GO:0007021">
    <property type="term" value="P:tubulin complex assembly"/>
    <property type="evidence" value="ECO:0007669"/>
    <property type="project" value="InterPro"/>
</dbReference>
<dbReference type="OrthoDB" id="1735853at2759"/>
<comment type="caution">
    <text evidence="1">The sequence shown here is derived from an EMBL/GenBank/DDBJ whole genome shotgun (WGS) entry which is preliminary data.</text>
</comment>
<dbReference type="GO" id="GO:0000226">
    <property type="term" value="P:microtubule cytoskeleton organization"/>
    <property type="evidence" value="ECO:0007669"/>
    <property type="project" value="TreeGrafter"/>
</dbReference>
<dbReference type="GO" id="GO:0005096">
    <property type="term" value="F:GTPase activator activity"/>
    <property type="evidence" value="ECO:0007669"/>
    <property type="project" value="InterPro"/>
</dbReference>
<dbReference type="PANTHER" id="PTHR12658:SF0">
    <property type="entry name" value="TUBULIN-SPECIFIC CHAPERONE D"/>
    <property type="match status" value="1"/>
</dbReference>
<dbReference type="GO" id="GO:0007023">
    <property type="term" value="P:post-chaperonin tubulin folding pathway"/>
    <property type="evidence" value="ECO:0007669"/>
    <property type="project" value="InterPro"/>
</dbReference>
<dbReference type="Proteomes" id="UP000683000">
    <property type="component" value="Unassembled WGS sequence"/>
</dbReference>
<protein>
    <submittedName>
        <fullName evidence="1">Uncharacterized protein</fullName>
    </submittedName>
</protein>
<dbReference type="GO" id="GO:0048487">
    <property type="term" value="F:beta-tubulin binding"/>
    <property type="evidence" value="ECO:0007669"/>
    <property type="project" value="InterPro"/>
</dbReference>
<dbReference type="Pfam" id="PF23579">
    <property type="entry name" value="ARM_TBCD"/>
    <property type="match status" value="1"/>
</dbReference>